<organism evidence="14 15">
    <name type="scientific">Streptomyces palmae</name>
    <dbReference type="NCBI Taxonomy" id="1701085"/>
    <lineage>
        <taxon>Bacteria</taxon>
        <taxon>Bacillati</taxon>
        <taxon>Actinomycetota</taxon>
        <taxon>Actinomycetes</taxon>
        <taxon>Kitasatosporales</taxon>
        <taxon>Streptomycetaceae</taxon>
        <taxon>Streptomyces</taxon>
    </lineage>
</organism>
<dbReference type="Pfam" id="PF01654">
    <property type="entry name" value="Cyt_bd_oxida_I"/>
    <property type="match status" value="1"/>
</dbReference>
<feature type="transmembrane region" description="Helical" evidence="12">
    <location>
        <begin position="402"/>
        <end position="424"/>
    </location>
</feature>
<dbReference type="OrthoDB" id="9807042at2"/>
<feature type="transmembrane region" description="Helical" evidence="12">
    <location>
        <begin position="131"/>
        <end position="150"/>
    </location>
</feature>
<dbReference type="PIRSF" id="PIRSF006446">
    <property type="entry name" value="Cyt_quinol_oxidase_1"/>
    <property type="match status" value="1"/>
</dbReference>
<evidence type="ECO:0000256" key="12">
    <source>
        <dbReference type="PIRNR" id="PIRNR006446"/>
    </source>
</evidence>
<feature type="transmembrane region" description="Helical" evidence="12">
    <location>
        <begin position="20"/>
        <end position="45"/>
    </location>
</feature>
<feature type="transmembrane region" description="Helical" evidence="12">
    <location>
        <begin position="57"/>
        <end position="75"/>
    </location>
</feature>
<comment type="subcellular location">
    <subcellularLocation>
        <location evidence="1">Cell membrane</location>
        <topology evidence="1">Multi-pass membrane protein</topology>
    </subcellularLocation>
</comment>
<proteinExistence type="inferred from homology"/>
<dbReference type="RefSeq" id="WP_135341174.1">
    <property type="nucleotide sequence ID" value="NZ_JBHLTX010000022.1"/>
</dbReference>
<keyword evidence="6 12" id="KW-0812">Transmembrane</keyword>
<keyword evidence="9 12" id="KW-1133">Transmembrane helix</keyword>
<protein>
    <submittedName>
        <fullName evidence="14">Cytochrome ubiquinol oxidase subunit I</fullName>
    </submittedName>
</protein>
<feature type="transmembrane region" description="Helical" evidence="12">
    <location>
        <begin position="231"/>
        <end position="249"/>
    </location>
</feature>
<dbReference type="EMBL" id="SRID01000282">
    <property type="protein sequence ID" value="TGA96883.1"/>
    <property type="molecule type" value="Genomic_DNA"/>
</dbReference>
<keyword evidence="4 12" id="KW-1003">Cell membrane</keyword>
<evidence type="ECO:0000256" key="4">
    <source>
        <dbReference type="ARBA" id="ARBA00022475"/>
    </source>
</evidence>
<dbReference type="GO" id="GO:0020037">
    <property type="term" value="F:heme binding"/>
    <property type="evidence" value="ECO:0007669"/>
    <property type="project" value="TreeGrafter"/>
</dbReference>
<keyword evidence="3 12" id="KW-0813">Transport</keyword>
<dbReference type="GO" id="GO:0070069">
    <property type="term" value="C:cytochrome complex"/>
    <property type="evidence" value="ECO:0007669"/>
    <property type="project" value="UniProtKB-UniRule"/>
</dbReference>
<evidence type="ECO:0000256" key="8">
    <source>
        <dbReference type="ARBA" id="ARBA00022982"/>
    </source>
</evidence>
<feature type="compositionally biased region" description="Basic and acidic residues" evidence="13">
    <location>
        <begin position="485"/>
        <end position="495"/>
    </location>
</feature>
<dbReference type="GO" id="GO:0005886">
    <property type="term" value="C:plasma membrane"/>
    <property type="evidence" value="ECO:0007669"/>
    <property type="project" value="UniProtKB-SubCell"/>
</dbReference>
<dbReference type="AlphaFoldDB" id="A0A4Z0GJC6"/>
<evidence type="ECO:0000256" key="5">
    <source>
        <dbReference type="ARBA" id="ARBA00022617"/>
    </source>
</evidence>
<feature type="transmembrane region" description="Helical" evidence="12">
    <location>
        <begin position="344"/>
        <end position="367"/>
    </location>
</feature>
<evidence type="ECO:0000256" key="6">
    <source>
        <dbReference type="ARBA" id="ARBA00022692"/>
    </source>
</evidence>
<evidence type="ECO:0000256" key="2">
    <source>
        <dbReference type="ARBA" id="ARBA00009819"/>
    </source>
</evidence>
<comment type="similarity">
    <text evidence="2 12">Belongs to the cytochrome ubiquinol oxidase subunit 1 family.</text>
</comment>
<dbReference type="GO" id="GO:0019646">
    <property type="term" value="P:aerobic electron transport chain"/>
    <property type="evidence" value="ECO:0007669"/>
    <property type="project" value="InterPro"/>
</dbReference>
<gene>
    <name evidence="14" type="ORF">E4099_23855</name>
</gene>
<dbReference type="GO" id="GO:0016682">
    <property type="term" value="F:oxidoreductase activity, acting on diphenols and related substances as donors, oxygen as acceptor"/>
    <property type="evidence" value="ECO:0007669"/>
    <property type="project" value="TreeGrafter"/>
</dbReference>
<evidence type="ECO:0000256" key="1">
    <source>
        <dbReference type="ARBA" id="ARBA00004651"/>
    </source>
</evidence>
<evidence type="ECO:0000313" key="15">
    <source>
        <dbReference type="Proteomes" id="UP000297948"/>
    </source>
</evidence>
<evidence type="ECO:0000256" key="13">
    <source>
        <dbReference type="SAM" id="MobiDB-lite"/>
    </source>
</evidence>
<comment type="caution">
    <text evidence="14">The sequence shown here is derived from an EMBL/GenBank/DDBJ whole genome shotgun (WGS) entry which is preliminary data.</text>
</comment>
<evidence type="ECO:0000256" key="11">
    <source>
        <dbReference type="ARBA" id="ARBA00023136"/>
    </source>
</evidence>
<dbReference type="PANTHER" id="PTHR30365:SF15">
    <property type="entry name" value="CYTOCHROME BD UBIQUINOL OXIDASE SUBUNIT 1"/>
    <property type="match status" value="1"/>
</dbReference>
<feature type="transmembrane region" description="Helical" evidence="12">
    <location>
        <begin position="457"/>
        <end position="479"/>
    </location>
</feature>
<evidence type="ECO:0000256" key="3">
    <source>
        <dbReference type="ARBA" id="ARBA00022448"/>
    </source>
</evidence>
<keyword evidence="11 12" id="KW-0472">Membrane</keyword>
<feature type="transmembrane region" description="Helical" evidence="12">
    <location>
        <begin position="186"/>
        <end position="211"/>
    </location>
</feature>
<keyword evidence="10 12" id="KW-0408">Iron</keyword>
<keyword evidence="5 12" id="KW-0349">Heme</keyword>
<evidence type="ECO:0000256" key="9">
    <source>
        <dbReference type="ARBA" id="ARBA00022989"/>
    </source>
</evidence>
<keyword evidence="15" id="KW-1185">Reference proteome</keyword>
<dbReference type="PANTHER" id="PTHR30365">
    <property type="entry name" value="CYTOCHROME D UBIQUINOL OXIDASE"/>
    <property type="match status" value="1"/>
</dbReference>
<evidence type="ECO:0000256" key="7">
    <source>
        <dbReference type="ARBA" id="ARBA00022723"/>
    </source>
</evidence>
<keyword evidence="8 12" id="KW-0249">Electron transport</keyword>
<feature type="region of interest" description="Disordered" evidence="13">
    <location>
        <begin position="484"/>
        <end position="512"/>
    </location>
</feature>
<evidence type="ECO:0000256" key="10">
    <source>
        <dbReference type="ARBA" id="ARBA00023004"/>
    </source>
</evidence>
<dbReference type="InterPro" id="IPR002585">
    <property type="entry name" value="Cyt-d_ubiquinol_oxidase_su_1"/>
</dbReference>
<sequence length="512" mass="56815">MELAIAHETIARWQFGITTVYHFLFVPLTISLAMVVAGLETAWVRTDREKYFHATKFWGKLFLINIAMGVVTGIVQEFQFGMNWSRYSRFVGDVFGAPLAMEALIAFFVESVFIGVWIFGWDRLPRRIHCACIWVVAVGTLLSAYFILAANSFMQHPVGYRIDSATGKAQLTDIGRVLFQKTTLVVVFHTLTAAFLTGAAFMMGIAAWHLWRARRGVETDGKRIAVMHSSLRLALVIAAVAGLGTAISGDRLAKVMFEQQPMKMAAAEALWDTQAPAPFSIFSVGDVNKGRNSVEWQIPAALSFLANGDLSSAVPGINDVARAQAARFGGAPQDYIPQIFVTYWGFRLMIFFGMVSCAGALLGLWLIRRRLWLAPEHRAGEDEPPKLMLTRDRELNRFLTQWCWRLTILTMGFPLLANSFGWIFTEMGRQPWVVLHLMRTRDGSSPSAGLGTQTGSLIALTVLYAVLAVIEVGLLVKYVKAGPDTAERPPGKDPTWRGPSEEDADKPLTIAY</sequence>
<reference evidence="14 15" key="1">
    <citation type="submission" date="2019-03" db="EMBL/GenBank/DDBJ databases">
        <authorList>
            <person name="Gonzalez-Pimentel J.L."/>
        </authorList>
    </citation>
    <scope>NUCLEOTIDE SEQUENCE [LARGE SCALE GENOMIC DNA]</scope>
    <source>
        <strain evidence="14 15">JCM 31289</strain>
    </source>
</reference>
<evidence type="ECO:0000313" key="14">
    <source>
        <dbReference type="EMBL" id="TGA96883.1"/>
    </source>
</evidence>
<dbReference type="GO" id="GO:0046872">
    <property type="term" value="F:metal ion binding"/>
    <property type="evidence" value="ECO:0007669"/>
    <property type="project" value="UniProtKB-UniRule"/>
</dbReference>
<dbReference type="Proteomes" id="UP000297948">
    <property type="component" value="Unassembled WGS sequence"/>
</dbReference>
<keyword evidence="7 12" id="KW-0479">Metal-binding</keyword>
<name>A0A4Z0GJC6_9ACTN</name>
<accession>A0A4Z0GJC6</accession>
<feature type="transmembrane region" description="Helical" evidence="12">
    <location>
        <begin position="95"/>
        <end position="119"/>
    </location>
</feature>
<dbReference type="GO" id="GO:0009055">
    <property type="term" value="F:electron transfer activity"/>
    <property type="evidence" value="ECO:0007669"/>
    <property type="project" value="UniProtKB-UniRule"/>
</dbReference>